<keyword evidence="1" id="KW-0812">Transmembrane</keyword>
<keyword evidence="3" id="KW-1185">Reference proteome</keyword>
<evidence type="ECO:0000256" key="1">
    <source>
        <dbReference type="SAM" id="Phobius"/>
    </source>
</evidence>
<dbReference type="AlphaFoldDB" id="A0A2C6JZ08"/>
<accession>A0A2C6JZ08</accession>
<keyword evidence="1" id="KW-0472">Membrane</keyword>
<evidence type="ECO:0008006" key="4">
    <source>
        <dbReference type="Google" id="ProtNLM"/>
    </source>
</evidence>
<dbReference type="GeneID" id="94430062"/>
<comment type="caution">
    <text evidence="2">The sequence shown here is derived from an EMBL/GenBank/DDBJ whole genome shotgun (WGS) entry which is preliminary data.</text>
</comment>
<sequence>MKGGRLDSRVGNVKEGDMLLLYFSLLFSFLFLTSFSERDSPLSFPGVLLTPHFCVSAHFLSSFDFSTGKKGQEVAVVDFVVVHQGCRVTSSPLPRRRRKSPRRENESWFKSFLLSFFFFLVSRGFLANESNRMMTQFPFLSFLSSKSFLCSATADESILFLS</sequence>
<dbReference type="EMBL" id="MIGC01003431">
    <property type="protein sequence ID" value="PHJ19471.1"/>
    <property type="molecule type" value="Genomic_DNA"/>
</dbReference>
<dbReference type="RefSeq" id="XP_067921171.1">
    <property type="nucleotide sequence ID" value="XM_068066851.1"/>
</dbReference>
<dbReference type="VEuPathDB" id="ToxoDB:CSUI_006698"/>
<evidence type="ECO:0000313" key="2">
    <source>
        <dbReference type="EMBL" id="PHJ19471.1"/>
    </source>
</evidence>
<keyword evidence="1" id="KW-1133">Transmembrane helix</keyword>
<reference evidence="2 3" key="1">
    <citation type="journal article" date="2017" name="Int. J. Parasitol.">
        <title>The genome of the protozoan parasite Cystoisospora suis and a reverse vaccinology approach to identify vaccine candidates.</title>
        <authorList>
            <person name="Palmieri N."/>
            <person name="Shrestha A."/>
            <person name="Ruttkowski B."/>
            <person name="Beck T."/>
            <person name="Vogl C."/>
            <person name="Tomley F."/>
            <person name="Blake D.P."/>
            <person name="Joachim A."/>
        </authorList>
    </citation>
    <scope>NUCLEOTIDE SEQUENCE [LARGE SCALE GENOMIC DNA]</scope>
    <source>
        <strain evidence="2 3">Wien I</strain>
    </source>
</reference>
<gene>
    <name evidence="2" type="ORF">CSUI_006698</name>
</gene>
<feature type="transmembrane region" description="Helical" evidence="1">
    <location>
        <begin position="107"/>
        <end position="126"/>
    </location>
</feature>
<feature type="transmembrane region" description="Helical" evidence="1">
    <location>
        <begin position="20"/>
        <end position="36"/>
    </location>
</feature>
<proteinExistence type="predicted"/>
<organism evidence="2 3">
    <name type="scientific">Cystoisospora suis</name>
    <dbReference type="NCBI Taxonomy" id="483139"/>
    <lineage>
        <taxon>Eukaryota</taxon>
        <taxon>Sar</taxon>
        <taxon>Alveolata</taxon>
        <taxon>Apicomplexa</taxon>
        <taxon>Conoidasida</taxon>
        <taxon>Coccidia</taxon>
        <taxon>Eucoccidiorida</taxon>
        <taxon>Eimeriorina</taxon>
        <taxon>Sarcocystidae</taxon>
        <taxon>Cystoisospora</taxon>
    </lineage>
</organism>
<dbReference type="Proteomes" id="UP000221165">
    <property type="component" value="Unassembled WGS sequence"/>
</dbReference>
<protein>
    <recommendedName>
        <fullName evidence="4">Transmembrane protein</fullName>
    </recommendedName>
</protein>
<evidence type="ECO:0000313" key="3">
    <source>
        <dbReference type="Proteomes" id="UP000221165"/>
    </source>
</evidence>
<name>A0A2C6JZ08_9APIC</name>